<dbReference type="AntiFam" id="ANF00057">
    <property type="entry name" value="Translation of E. coli type CRISPR repeat"/>
</dbReference>
<gene>
    <name evidence="1" type="ORF">NCTC10254_00518</name>
</gene>
<organism evidence="1 2">
    <name type="scientific">Corynebacterium matruchotii</name>
    <dbReference type="NCBI Taxonomy" id="43768"/>
    <lineage>
        <taxon>Bacteria</taxon>
        <taxon>Bacillati</taxon>
        <taxon>Actinomycetota</taxon>
        <taxon>Actinomycetes</taxon>
        <taxon>Mycobacteriales</taxon>
        <taxon>Corynebacteriaceae</taxon>
        <taxon>Corynebacterium</taxon>
    </lineage>
</organism>
<comment type="caution">
    <text evidence="1">The sequence shown here is derived from an EMBL/GenBank/DDBJ whole genome shotgun (WGS) entry which is preliminary data.</text>
</comment>
<name>A0A8B4GSP9_9CORY</name>
<evidence type="ECO:0000313" key="2">
    <source>
        <dbReference type="Proteomes" id="UP000249886"/>
    </source>
</evidence>
<reference evidence="1 2" key="1">
    <citation type="submission" date="2018-06" db="EMBL/GenBank/DDBJ databases">
        <authorList>
            <consortium name="Pathogen Informatics"/>
            <person name="Doyle S."/>
        </authorList>
    </citation>
    <scope>NUCLEOTIDE SEQUENCE [LARGE SCALE GENOMIC DNA]</scope>
    <source>
        <strain evidence="1 2">NCTC10254</strain>
    </source>
</reference>
<sequence length="297" mass="34383">MWPGQVLENLGNYHIVELPPHTQENTKRGRRSISLLRNYLRARGEYKSSLKSSAPSQELPPRTRRIRCRPATKWIMAGTTSACAENTLSGAGMYRWIRNYLRVRGEYWMRRMKHIYGWELPPRARRILMDFFMYARELGTTSACAENTPCYWANPLARWNYLRVRGEYKKPPAPRSRSTELPPRARRIPKFGIGLIGTVGTTSACAENTPCYWANPLARWNYLRVRGEYKKPPAPRSRSTELPPRARRIPKFGIGLIGTVGTTSACAENTYAELGRRSRWWNYLRVRGEYLNELGLL</sequence>
<evidence type="ECO:0000313" key="1">
    <source>
        <dbReference type="EMBL" id="SPW24152.1"/>
    </source>
</evidence>
<dbReference type="AlphaFoldDB" id="A0A8B4GSP9"/>
<proteinExistence type="predicted"/>
<accession>A0A8B4GSP9</accession>
<dbReference type="Proteomes" id="UP000249886">
    <property type="component" value="Unassembled WGS sequence"/>
</dbReference>
<dbReference type="EMBL" id="UARK01000001">
    <property type="protein sequence ID" value="SPW24152.1"/>
    <property type="molecule type" value="Genomic_DNA"/>
</dbReference>
<protein>
    <submittedName>
        <fullName evidence="1">Uncharacterized protein</fullName>
    </submittedName>
</protein>